<feature type="compositionally biased region" description="Low complexity" evidence="1">
    <location>
        <begin position="1"/>
        <end position="17"/>
    </location>
</feature>
<feature type="region of interest" description="Disordered" evidence="1">
    <location>
        <begin position="1"/>
        <end position="82"/>
    </location>
</feature>
<evidence type="ECO:0000313" key="3">
    <source>
        <dbReference type="EMBL" id="KAK9795967.1"/>
    </source>
</evidence>
<dbReference type="EMBL" id="JALJOQ010000120">
    <property type="protein sequence ID" value="KAK9795967.1"/>
    <property type="molecule type" value="Genomic_DNA"/>
</dbReference>
<evidence type="ECO:0000256" key="2">
    <source>
        <dbReference type="SAM" id="Phobius"/>
    </source>
</evidence>
<keyword evidence="2" id="KW-1133">Transmembrane helix</keyword>
<keyword evidence="2" id="KW-0812">Transmembrane</keyword>
<comment type="caution">
    <text evidence="3">The sequence shown here is derived from an EMBL/GenBank/DDBJ whole genome shotgun (WGS) entry which is preliminary data.</text>
</comment>
<name>A0AAW1NVH0_9CHLO</name>
<evidence type="ECO:0000256" key="1">
    <source>
        <dbReference type="SAM" id="MobiDB-lite"/>
    </source>
</evidence>
<proteinExistence type="predicted"/>
<feature type="transmembrane region" description="Helical" evidence="2">
    <location>
        <begin position="212"/>
        <end position="230"/>
    </location>
</feature>
<dbReference type="Proteomes" id="UP001465755">
    <property type="component" value="Unassembled WGS sequence"/>
</dbReference>
<accession>A0AAW1NVH0</accession>
<gene>
    <name evidence="3" type="ORF">WJX73_010095</name>
</gene>
<sequence length="242" mass="24342">MVASAASGRAESRSGAATDIPPASTVATDDPVSPTRDVQGLGSSSLHPRQGFSHDELQLPKPESNLDGLSTGRVSDAPAHEAAKGGQAASIATVAAAVAAGKPESAAVRELHKAEEHGGPTVGATIASGAPPAAAAAAFVAASEGTRSERAPLLADNTTSGGPSNGFTNIDTTRMSPGQALYANQRAQPPHSIVLTTLGALTIGSALISIPYWFWVLALAAAGVATFFVYGDKYGLRKPHAD</sequence>
<organism evidence="3 4">
    <name type="scientific">Symbiochloris irregularis</name>
    <dbReference type="NCBI Taxonomy" id="706552"/>
    <lineage>
        <taxon>Eukaryota</taxon>
        <taxon>Viridiplantae</taxon>
        <taxon>Chlorophyta</taxon>
        <taxon>core chlorophytes</taxon>
        <taxon>Trebouxiophyceae</taxon>
        <taxon>Trebouxiales</taxon>
        <taxon>Trebouxiaceae</taxon>
        <taxon>Symbiochloris</taxon>
    </lineage>
</organism>
<keyword evidence="2" id="KW-0472">Membrane</keyword>
<evidence type="ECO:0000313" key="4">
    <source>
        <dbReference type="Proteomes" id="UP001465755"/>
    </source>
</evidence>
<protein>
    <submittedName>
        <fullName evidence="3">Uncharacterized protein</fullName>
    </submittedName>
</protein>
<reference evidence="3 4" key="1">
    <citation type="journal article" date="2024" name="Nat. Commun.">
        <title>Phylogenomics reveals the evolutionary origins of lichenization in chlorophyte algae.</title>
        <authorList>
            <person name="Puginier C."/>
            <person name="Libourel C."/>
            <person name="Otte J."/>
            <person name="Skaloud P."/>
            <person name="Haon M."/>
            <person name="Grisel S."/>
            <person name="Petersen M."/>
            <person name="Berrin J.G."/>
            <person name="Delaux P.M."/>
            <person name="Dal Grande F."/>
            <person name="Keller J."/>
        </authorList>
    </citation>
    <scope>NUCLEOTIDE SEQUENCE [LARGE SCALE GENOMIC DNA]</scope>
    <source>
        <strain evidence="3 4">SAG 2036</strain>
    </source>
</reference>
<keyword evidence="4" id="KW-1185">Reference proteome</keyword>
<dbReference type="AlphaFoldDB" id="A0AAW1NVH0"/>